<dbReference type="EMBL" id="JANJYI010000002">
    <property type="protein sequence ID" value="KAK2658162.1"/>
    <property type="molecule type" value="Genomic_DNA"/>
</dbReference>
<dbReference type="Pfam" id="PF14303">
    <property type="entry name" value="NAM-associated"/>
    <property type="match status" value="1"/>
</dbReference>
<dbReference type="InterPro" id="IPR029466">
    <property type="entry name" value="NAM-associated_C"/>
</dbReference>
<accession>A0AAD9XF46</accession>
<reference evidence="3" key="1">
    <citation type="journal article" date="2023" name="Plant J.">
        <title>Genome sequences and population genomics provide insights into the demographic history, inbreeding, and mutation load of two 'living fossil' tree species of Dipteronia.</title>
        <authorList>
            <person name="Feng Y."/>
            <person name="Comes H.P."/>
            <person name="Chen J."/>
            <person name="Zhu S."/>
            <person name="Lu R."/>
            <person name="Zhang X."/>
            <person name="Li P."/>
            <person name="Qiu J."/>
            <person name="Olsen K.M."/>
            <person name="Qiu Y."/>
        </authorList>
    </citation>
    <scope>NUCLEOTIDE SEQUENCE</scope>
    <source>
        <strain evidence="3">KIB01</strain>
    </source>
</reference>
<dbReference type="AlphaFoldDB" id="A0AAD9XF46"/>
<dbReference type="Proteomes" id="UP001280121">
    <property type="component" value="Unassembled WGS sequence"/>
</dbReference>
<evidence type="ECO:0000259" key="2">
    <source>
        <dbReference type="Pfam" id="PF14303"/>
    </source>
</evidence>
<feature type="compositionally biased region" description="Polar residues" evidence="1">
    <location>
        <begin position="137"/>
        <end position="168"/>
    </location>
</feature>
<evidence type="ECO:0000256" key="1">
    <source>
        <dbReference type="SAM" id="MobiDB-lite"/>
    </source>
</evidence>
<evidence type="ECO:0000313" key="3">
    <source>
        <dbReference type="EMBL" id="KAK2658162.1"/>
    </source>
</evidence>
<comment type="caution">
    <text evidence="3">The sequence shown here is derived from an EMBL/GenBank/DDBJ whole genome shotgun (WGS) entry which is preliminary data.</text>
</comment>
<evidence type="ECO:0000313" key="4">
    <source>
        <dbReference type="Proteomes" id="UP001280121"/>
    </source>
</evidence>
<gene>
    <name evidence="3" type="ORF">Ddye_004695</name>
</gene>
<feature type="region of interest" description="Disordered" evidence="1">
    <location>
        <begin position="134"/>
        <end position="168"/>
    </location>
</feature>
<feature type="domain" description="No apical meristem-associated C-terminal" evidence="2">
    <location>
        <begin position="115"/>
        <end position="272"/>
    </location>
</feature>
<organism evidence="3 4">
    <name type="scientific">Dipteronia dyeriana</name>
    <dbReference type="NCBI Taxonomy" id="168575"/>
    <lineage>
        <taxon>Eukaryota</taxon>
        <taxon>Viridiplantae</taxon>
        <taxon>Streptophyta</taxon>
        <taxon>Embryophyta</taxon>
        <taxon>Tracheophyta</taxon>
        <taxon>Spermatophyta</taxon>
        <taxon>Magnoliopsida</taxon>
        <taxon>eudicotyledons</taxon>
        <taxon>Gunneridae</taxon>
        <taxon>Pentapetalae</taxon>
        <taxon>rosids</taxon>
        <taxon>malvids</taxon>
        <taxon>Sapindales</taxon>
        <taxon>Sapindaceae</taxon>
        <taxon>Hippocastanoideae</taxon>
        <taxon>Acereae</taxon>
        <taxon>Dipteronia</taxon>
    </lineage>
</organism>
<keyword evidence="4" id="KW-1185">Reference proteome</keyword>
<name>A0AAD9XF46_9ROSI</name>
<sequence length="308" mass="36002">MSTKRSSSYTNADDTHLCHIYLDVLQNPIIGIYQSKDMFWSRVENDYNNSRPYFITELRNKRSLQCRMQTILTSMGKMRGCIRQIERLKPSGASEAYIMNQTKILLSKDNKYKHGFRFDHVWPILKDMEKFTDNETETQSPFQPETGHFVSSQEDSPTPESPTTVYPGLSSFSLNISSDDGRGSSSRWPIGVKKAKSKRRVEEHNSTAFNTLKERQEIFLEFSNRNAMQRERLNDILERKMEYRELKIMMIDLNTITDPNEREFMNQQQLKIEAKRVEQQDKGSQNASRSFGDFFENLQGFGNGFLDY</sequence>
<dbReference type="PANTHER" id="PTHR45125:SF36">
    <property type="entry name" value="BNAC01G27460D PROTEIN"/>
    <property type="match status" value="1"/>
</dbReference>
<proteinExistence type="predicted"/>
<dbReference type="PANTHER" id="PTHR45125">
    <property type="entry name" value="F21J9.4-RELATED"/>
    <property type="match status" value="1"/>
</dbReference>
<protein>
    <recommendedName>
        <fullName evidence="2">No apical meristem-associated C-terminal domain-containing protein</fullName>
    </recommendedName>
</protein>